<gene>
    <name evidence="2" type="ORF">FGIG_00872</name>
</gene>
<dbReference type="STRING" id="46835.A0A504Z7L7"/>
<feature type="region of interest" description="Disordered" evidence="1">
    <location>
        <begin position="596"/>
        <end position="617"/>
    </location>
</feature>
<dbReference type="EMBL" id="SUNJ01002585">
    <property type="protein sequence ID" value="TPP65858.1"/>
    <property type="molecule type" value="Genomic_DNA"/>
</dbReference>
<organism evidence="2 3">
    <name type="scientific">Fasciola gigantica</name>
    <name type="common">Giant liver fluke</name>
    <dbReference type="NCBI Taxonomy" id="46835"/>
    <lineage>
        <taxon>Eukaryota</taxon>
        <taxon>Metazoa</taxon>
        <taxon>Spiralia</taxon>
        <taxon>Lophotrochozoa</taxon>
        <taxon>Platyhelminthes</taxon>
        <taxon>Trematoda</taxon>
        <taxon>Digenea</taxon>
        <taxon>Plagiorchiida</taxon>
        <taxon>Echinostomata</taxon>
        <taxon>Echinostomatoidea</taxon>
        <taxon>Fasciolidae</taxon>
        <taxon>Fasciola</taxon>
    </lineage>
</organism>
<evidence type="ECO:0000313" key="2">
    <source>
        <dbReference type="EMBL" id="TPP65858.1"/>
    </source>
</evidence>
<dbReference type="OrthoDB" id="6257037at2759"/>
<dbReference type="Proteomes" id="UP000316759">
    <property type="component" value="Unassembled WGS sequence"/>
</dbReference>
<comment type="caution">
    <text evidence="2">The sequence shown here is derived from an EMBL/GenBank/DDBJ whole genome shotgun (WGS) entry which is preliminary data.</text>
</comment>
<feature type="region of interest" description="Disordered" evidence="1">
    <location>
        <begin position="1235"/>
        <end position="1258"/>
    </location>
</feature>
<proteinExistence type="predicted"/>
<feature type="compositionally biased region" description="Basic residues" evidence="1">
    <location>
        <begin position="946"/>
        <end position="956"/>
    </location>
</feature>
<sequence>MSSLDDCFTTQDIYIRHILSSISLRFPSCELSRLQRQLSMHIQLLTTSFLCTFDFSYLHQSVTRPCASALKQLTSLRDAFDLLVHERQTGGTEQLSIRSFYWSAATLNDAVHLISDYAGLSVLPQLSLSNRPLLMSSDDPNTFRTQSTRVVTSLPIPYCLIRLMTHNPIWSYPALMPATLPTNTEPADELSKSRKRIGIDPAEDALLLMGLADFHGAGLARDDDKEAAVDEETGEPVCHPGQYVAYQFIRKQLLPFRTMLQLRSRRWNLVGSKRGCAGLPSVETSPTDRLALLFRSVSRKKTLKCSMLTQLVKNLAEQAVPYRLAYRCGCLADLSCNDLFSEPGLPKDVGYETVLYNRTAVPRVRKGDISKWIHDIITDFAQQAQCLWWSCSAQGTPQKTAVHISAPSTTNVVRPITSSPGSSASSLLLKTEGSDWTSSRSGPNVLGPTFLPAIPVDLAPDGRVMLSKSSEPALVEVDPDMCVPPSTAIRPSAMTMATQSKRVRGSEYRHNATTSVKAHVESLLQQIRTHTSKTSGAPTFRRVESVLLHPQTLKELANGPTVRGKLPLPPLVSRRYREGSFASSGNTSSILGSKKIHRSVSKRVNTPASNSARMSSMDRLPSSEELMKMAARHSAAVANCQQAVDALIETFHSGIDTLLSLHGETLFGPRRFDPIPKSSLMPDSGESNKLATSSTCTILASQHDQYKRVPCTPALSFFSNTHVLTISRFLSRCKARGEATTADLLTLASSIMMQRQTALDDMDVRRARSFLDRSRVYLDSHTYGRLVLSLRNLNQVVYQPVVHSFNLPSLTPTERRQTVLNGLGSVLNLLRGHRSLWEDFLCLLTPFQARTIGLLPTYLNLLRVRRAQRVMQDLIPRGKRFWRRLRNLADSCSPDEQNTPVSQTLKNVRMASVTDLDDLTMFTSSEDGGLGTNTAQSAEDATRQSHSTKHVRIRTKGCRTRSPIAKTWALLESTWRSRPILLSRQACLLNVKHKPYSGFEQSFEEIDTLSRNPLKTLDSDGLGDPKLDEGWEVCTDLSAVAARRRRLGSGTVSSHSRHCPCPCHPSASSATAPNQTGKPVKADSLGLRHCISCSLKVHRGIVYVDECNFHLRHVEITWPPGFQPKAHLMRANEDQSDRPRTMNTIAGNNLSTRAMIFRLAESHMKSDQEDEQLQLPRLDFARRRVSIEILAPSRPIHISSIFGRNHSARPLNRNTSFYSEDRCGILRPDKREDQLIEDDDLSLGSPTPDPSSPAEGVMSPEAVSEIGQFRPASPPTIWIADDDEAACFNTEAFAPKTSVIEPNEPDLDNSLSSFVDTVPWDMEEDRQLLEFSKARGQYSSAMFRDLATIWVSKPSANGPRRTAEELEGRFKQLMKLMLGDAYDSDLFCSPEHVSSENELN</sequence>
<feature type="region of interest" description="Disordered" evidence="1">
    <location>
        <begin position="927"/>
        <end position="956"/>
    </location>
</feature>
<evidence type="ECO:0000313" key="3">
    <source>
        <dbReference type="Proteomes" id="UP000316759"/>
    </source>
</evidence>
<feature type="compositionally biased region" description="Polar residues" evidence="1">
    <location>
        <begin position="927"/>
        <end position="939"/>
    </location>
</feature>
<keyword evidence="3" id="KW-1185">Reference proteome</keyword>
<name>A0A504Z7L7_FASGI</name>
<evidence type="ECO:0000256" key="1">
    <source>
        <dbReference type="SAM" id="MobiDB-lite"/>
    </source>
</evidence>
<protein>
    <recommendedName>
        <fullName evidence="4">Myb-like domain-containing protein</fullName>
    </recommendedName>
</protein>
<evidence type="ECO:0008006" key="4">
    <source>
        <dbReference type="Google" id="ProtNLM"/>
    </source>
</evidence>
<feature type="compositionally biased region" description="Polar residues" evidence="1">
    <location>
        <begin position="602"/>
        <end position="614"/>
    </location>
</feature>
<reference evidence="2 3" key="1">
    <citation type="submission" date="2019-04" db="EMBL/GenBank/DDBJ databases">
        <title>Annotation for the trematode Fasciola gigantica.</title>
        <authorList>
            <person name="Choi Y.-J."/>
        </authorList>
    </citation>
    <scope>NUCLEOTIDE SEQUENCE [LARGE SCALE GENOMIC DNA]</scope>
    <source>
        <strain evidence="2">Uganda_cow_1</strain>
    </source>
</reference>
<accession>A0A504Z7L7</accession>